<evidence type="ECO:0000256" key="9">
    <source>
        <dbReference type="ARBA" id="ARBA00046608"/>
    </source>
</evidence>
<evidence type="ECO:0000256" key="10">
    <source>
        <dbReference type="HAMAP-Rule" id="MF_00019"/>
    </source>
</evidence>
<dbReference type="PANTHER" id="PTHR30100">
    <property type="entry name" value="FATTY ACID/PHOSPHOLIPID SYNTHESIS PROTEIN PLSX"/>
    <property type="match status" value="1"/>
</dbReference>
<dbReference type="InterPro" id="IPR003664">
    <property type="entry name" value="FA_synthesis"/>
</dbReference>
<protein>
    <recommendedName>
        <fullName evidence="8 10">Phosphate acyltransferase</fullName>
        <ecNumber evidence="8 10">2.3.1.274</ecNumber>
    </recommendedName>
    <alternativeName>
        <fullName evidence="10">Acyl-ACP phosphotransacylase</fullName>
    </alternativeName>
    <alternativeName>
        <fullName evidence="10">Acyl-[acyl-carrier-protein]--phosphate acyltransferase</fullName>
    </alternativeName>
    <alternativeName>
        <fullName evidence="10">Phosphate-acyl-ACP acyltransferase</fullName>
    </alternativeName>
</protein>
<keyword evidence="5 10" id="KW-0443">Lipid metabolism</keyword>
<reference evidence="11 12" key="1">
    <citation type="submission" date="2024-04" db="EMBL/GenBank/DDBJ databases">
        <authorList>
            <person name="Cremers G."/>
        </authorList>
    </citation>
    <scope>NUCLEOTIDE SEQUENCE [LARGE SCALE GENOMIC DNA]</scope>
    <source>
        <strain evidence="11">MeCH1-AG</strain>
    </source>
</reference>
<gene>
    <name evidence="10 11" type="primary">plsX</name>
    <name evidence="11" type="ORF">MECH1_V1_0845</name>
</gene>
<dbReference type="NCBIfam" id="TIGR00182">
    <property type="entry name" value="plsX"/>
    <property type="match status" value="1"/>
</dbReference>
<evidence type="ECO:0000256" key="5">
    <source>
        <dbReference type="ARBA" id="ARBA00023098"/>
    </source>
</evidence>
<evidence type="ECO:0000256" key="4">
    <source>
        <dbReference type="ARBA" id="ARBA00022679"/>
    </source>
</evidence>
<evidence type="ECO:0000313" key="11">
    <source>
        <dbReference type="EMBL" id="CAL1239621.1"/>
    </source>
</evidence>
<comment type="subunit">
    <text evidence="9 10">Homodimer. Probably interacts with PlsY.</text>
</comment>
<keyword evidence="2 10" id="KW-0963">Cytoplasm</keyword>
<dbReference type="EC" id="2.3.1.274" evidence="8 10"/>
<comment type="similarity">
    <text evidence="10">Belongs to the PlsX family.</text>
</comment>
<evidence type="ECO:0000256" key="1">
    <source>
        <dbReference type="ARBA" id="ARBA00001232"/>
    </source>
</evidence>
<dbReference type="Pfam" id="PF02504">
    <property type="entry name" value="FA_synthesis"/>
    <property type="match status" value="1"/>
</dbReference>
<evidence type="ECO:0000256" key="3">
    <source>
        <dbReference type="ARBA" id="ARBA00022516"/>
    </source>
</evidence>
<organism evidence="11 12">
    <name type="scientific">Candidatus Methylocalor cossyra</name>
    <dbReference type="NCBI Taxonomy" id="3108543"/>
    <lineage>
        <taxon>Bacteria</taxon>
        <taxon>Pseudomonadati</taxon>
        <taxon>Pseudomonadota</taxon>
        <taxon>Gammaproteobacteria</taxon>
        <taxon>Methylococcales</taxon>
        <taxon>Methylococcaceae</taxon>
        <taxon>Candidatus Methylocalor</taxon>
    </lineage>
</organism>
<proteinExistence type="inferred from homology"/>
<dbReference type="RefSeq" id="WP_348759164.1">
    <property type="nucleotide sequence ID" value="NZ_OZ026884.1"/>
</dbReference>
<keyword evidence="12" id="KW-1185">Reference proteome</keyword>
<dbReference type="SUPFAM" id="SSF53659">
    <property type="entry name" value="Isocitrate/Isopropylmalate dehydrogenase-like"/>
    <property type="match status" value="1"/>
</dbReference>
<keyword evidence="3 10" id="KW-0444">Lipid biosynthesis</keyword>
<dbReference type="InterPro" id="IPR012281">
    <property type="entry name" value="Phospholipid_synth_PlsX-like"/>
</dbReference>
<sequence>MTASLTIALDAMGGDHGPQVTVPAALDSVAAHPQLRLILVGDETVLKRQVGTAAARFGDRIVIQHASETIEMHESPAKALRSKKDSSMRVAIDLVKDGVAAACVSAGNTGALMAIAKFVLKTLPGIDRPAIIATVPAMTGHTHVLDLGANVDCTAEHLYQFAVMGHELVRAVEDKDQPRVGLLNIGEEEIKGNEQVKQAARLLADSPLNFVGYVEGNDLYSGSVDIVVTDGFVGNVALKTSEGVAKMISQSIKREFERNVFTRLAGLIALPVLQSFKKRYDPRRYNGASLLGLRGIVIKSHGNADRLSFANAINIAVKEVEKAVPLRIGERIAGVFSARKTA</sequence>
<dbReference type="PIRSF" id="PIRSF002465">
    <property type="entry name" value="Phsphlp_syn_PlsX"/>
    <property type="match status" value="1"/>
</dbReference>
<evidence type="ECO:0000256" key="8">
    <source>
        <dbReference type="ARBA" id="ARBA00024069"/>
    </source>
</evidence>
<evidence type="ECO:0000256" key="7">
    <source>
        <dbReference type="ARBA" id="ARBA00023264"/>
    </source>
</evidence>
<dbReference type="EMBL" id="OZ026884">
    <property type="protein sequence ID" value="CAL1239621.1"/>
    <property type="molecule type" value="Genomic_DNA"/>
</dbReference>
<keyword evidence="4 10" id="KW-0808">Transferase</keyword>
<evidence type="ECO:0000256" key="6">
    <source>
        <dbReference type="ARBA" id="ARBA00023209"/>
    </source>
</evidence>
<comment type="pathway">
    <text evidence="10">Lipid metabolism; phospholipid metabolism.</text>
</comment>
<comment type="subcellular location">
    <subcellularLocation>
        <location evidence="10">Cytoplasm</location>
    </subcellularLocation>
    <text evidence="10">Associated with the membrane possibly through PlsY.</text>
</comment>
<evidence type="ECO:0000256" key="2">
    <source>
        <dbReference type="ARBA" id="ARBA00022490"/>
    </source>
</evidence>
<keyword evidence="11" id="KW-0012">Acyltransferase</keyword>
<accession>A0ABM9NGD2</accession>
<keyword evidence="7 10" id="KW-1208">Phospholipid metabolism</keyword>
<dbReference type="Gene3D" id="3.40.718.10">
    <property type="entry name" value="Isopropylmalate Dehydrogenase"/>
    <property type="match status" value="1"/>
</dbReference>
<comment type="function">
    <text evidence="10">Catalyzes the reversible formation of acyl-phosphate (acyl-PO(4)) from acyl-[acyl-carrier-protein] (acyl-ACP). This enzyme utilizes acyl-ACP as fatty acyl donor, but not acyl-CoA.</text>
</comment>
<dbReference type="Proteomes" id="UP001497493">
    <property type="component" value="Chromosome"/>
</dbReference>
<dbReference type="GO" id="GO:0016746">
    <property type="term" value="F:acyltransferase activity"/>
    <property type="evidence" value="ECO:0007669"/>
    <property type="project" value="UniProtKB-KW"/>
</dbReference>
<dbReference type="PANTHER" id="PTHR30100:SF1">
    <property type="entry name" value="PHOSPHATE ACYLTRANSFERASE"/>
    <property type="match status" value="1"/>
</dbReference>
<evidence type="ECO:0000313" key="12">
    <source>
        <dbReference type="Proteomes" id="UP001497493"/>
    </source>
</evidence>
<keyword evidence="6 10" id="KW-0594">Phospholipid biosynthesis</keyword>
<comment type="catalytic activity">
    <reaction evidence="1 10">
        <text>a fatty acyl-[ACP] + phosphate = an acyl phosphate + holo-[ACP]</text>
        <dbReference type="Rhea" id="RHEA:42292"/>
        <dbReference type="Rhea" id="RHEA-COMP:9685"/>
        <dbReference type="Rhea" id="RHEA-COMP:14125"/>
        <dbReference type="ChEBI" id="CHEBI:43474"/>
        <dbReference type="ChEBI" id="CHEBI:59918"/>
        <dbReference type="ChEBI" id="CHEBI:64479"/>
        <dbReference type="ChEBI" id="CHEBI:138651"/>
        <dbReference type="EC" id="2.3.1.274"/>
    </reaction>
</comment>
<dbReference type="HAMAP" id="MF_00019">
    <property type="entry name" value="PlsX"/>
    <property type="match status" value="1"/>
</dbReference>
<name>A0ABM9NGD2_9GAMM</name>